<keyword evidence="3" id="KW-0418">Kinase</keyword>
<evidence type="ECO:0000313" key="7">
    <source>
        <dbReference type="Proteomes" id="UP000789759"/>
    </source>
</evidence>
<dbReference type="PIRSF" id="PIRSF000654">
    <property type="entry name" value="Integrin-linked_kinase"/>
    <property type="match status" value="1"/>
</dbReference>
<evidence type="ECO:0000256" key="2">
    <source>
        <dbReference type="ARBA" id="ARBA00022741"/>
    </source>
</evidence>
<comment type="caution">
    <text evidence="6">The sequence shown here is derived from an EMBL/GenBank/DDBJ whole genome shotgun (WGS) entry which is preliminary data.</text>
</comment>
<feature type="domain" description="Protein kinase" evidence="5">
    <location>
        <begin position="1"/>
        <end position="250"/>
    </location>
</feature>
<evidence type="ECO:0000256" key="1">
    <source>
        <dbReference type="ARBA" id="ARBA00022679"/>
    </source>
</evidence>
<evidence type="ECO:0000256" key="3">
    <source>
        <dbReference type="ARBA" id="ARBA00022777"/>
    </source>
</evidence>
<keyword evidence="4" id="KW-0067">ATP-binding</keyword>
<keyword evidence="1" id="KW-0808">Transferase</keyword>
<evidence type="ECO:0000259" key="5">
    <source>
        <dbReference type="PROSITE" id="PS50011"/>
    </source>
</evidence>
<organism evidence="6 7">
    <name type="scientific">Cetraspora pellucida</name>
    <dbReference type="NCBI Taxonomy" id="1433469"/>
    <lineage>
        <taxon>Eukaryota</taxon>
        <taxon>Fungi</taxon>
        <taxon>Fungi incertae sedis</taxon>
        <taxon>Mucoromycota</taxon>
        <taxon>Glomeromycotina</taxon>
        <taxon>Glomeromycetes</taxon>
        <taxon>Diversisporales</taxon>
        <taxon>Gigasporaceae</taxon>
        <taxon>Cetraspora</taxon>
    </lineage>
</organism>
<dbReference type="Pfam" id="PF07714">
    <property type="entry name" value="PK_Tyr_Ser-Thr"/>
    <property type="match status" value="1"/>
</dbReference>
<dbReference type="PANTHER" id="PTHR44329">
    <property type="entry name" value="SERINE/THREONINE-PROTEIN KINASE TNNI3K-RELATED"/>
    <property type="match status" value="1"/>
</dbReference>
<dbReference type="PROSITE" id="PS50011">
    <property type="entry name" value="PROTEIN_KINASE_DOM"/>
    <property type="match status" value="1"/>
</dbReference>
<keyword evidence="7" id="KW-1185">Reference proteome</keyword>
<dbReference type="Proteomes" id="UP000789759">
    <property type="component" value="Unassembled WGS sequence"/>
</dbReference>
<feature type="non-terminal residue" evidence="6">
    <location>
        <position position="264"/>
    </location>
</feature>
<dbReference type="Gene3D" id="1.10.510.10">
    <property type="entry name" value="Transferase(Phosphotransferase) domain 1"/>
    <property type="match status" value="1"/>
</dbReference>
<dbReference type="SUPFAM" id="SSF56112">
    <property type="entry name" value="Protein kinase-like (PK-like)"/>
    <property type="match status" value="1"/>
</dbReference>
<gene>
    <name evidence="6" type="ORF">CPELLU_LOCUS13954</name>
</gene>
<reference evidence="6" key="1">
    <citation type="submission" date="2021-06" db="EMBL/GenBank/DDBJ databases">
        <authorList>
            <person name="Kallberg Y."/>
            <person name="Tangrot J."/>
            <person name="Rosling A."/>
        </authorList>
    </citation>
    <scope>NUCLEOTIDE SEQUENCE</scope>
    <source>
        <strain evidence="6">FL966</strain>
    </source>
</reference>
<dbReference type="GO" id="GO:0005524">
    <property type="term" value="F:ATP binding"/>
    <property type="evidence" value="ECO:0007669"/>
    <property type="project" value="UniProtKB-KW"/>
</dbReference>
<dbReference type="InterPro" id="IPR001245">
    <property type="entry name" value="Ser-Thr/Tyr_kinase_cat_dom"/>
</dbReference>
<evidence type="ECO:0000256" key="4">
    <source>
        <dbReference type="ARBA" id="ARBA00022840"/>
    </source>
</evidence>
<accession>A0A9N9IKG8</accession>
<proteinExistence type="predicted"/>
<keyword evidence="2" id="KW-0547">Nucleotide-binding</keyword>
<sequence length="264" mass="30249">GHGAVYSAEYCGTKIVFKVLEDNNIRTTTNEIKQHMEVNNHENIVKFLGVSDNDSGNYMIVMQYANGGTLRKYLEDKISENNFKILWTELIQIAEQIIFGLQHLHDNNVVHGDLNPSNILVVLNEDQFNRVVIADFGSATKLDDSLISIYGKSFTIEYTDPQFFINEKMIVPTFKSDIYSLGIILWELTSGIRPFPTVENKVSLIRTISRGKREKKIRGIPSSYVKIYKKCWKTNPKKRPGLEKILHEIQQLREAATVINNKLQ</sequence>
<dbReference type="GO" id="GO:0004674">
    <property type="term" value="F:protein serine/threonine kinase activity"/>
    <property type="evidence" value="ECO:0007669"/>
    <property type="project" value="TreeGrafter"/>
</dbReference>
<dbReference type="EMBL" id="CAJVQA010015648">
    <property type="protein sequence ID" value="CAG8738502.1"/>
    <property type="molecule type" value="Genomic_DNA"/>
</dbReference>
<name>A0A9N9IKG8_9GLOM</name>
<dbReference type="InterPro" id="IPR051681">
    <property type="entry name" value="Ser/Thr_Kinases-Pseudokinases"/>
</dbReference>
<protein>
    <submittedName>
        <fullName evidence="6">15917_t:CDS:1</fullName>
    </submittedName>
</protein>
<dbReference type="InterPro" id="IPR011009">
    <property type="entry name" value="Kinase-like_dom_sf"/>
</dbReference>
<dbReference type="PRINTS" id="PR00109">
    <property type="entry name" value="TYRKINASE"/>
</dbReference>
<dbReference type="InterPro" id="IPR000719">
    <property type="entry name" value="Prot_kinase_dom"/>
</dbReference>
<dbReference type="AlphaFoldDB" id="A0A9N9IKG8"/>
<dbReference type="OrthoDB" id="10261027at2759"/>
<dbReference type="PANTHER" id="PTHR44329:SF288">
    <property type="entry name" value="MITOGEN-ACTIVATED PROTEIN KINASE KINASE KINASE 20"/>
    <property type="match status" value="1"/>
</dbReference>
<evidence type="ECO:0000313" key="6">
    <source>
        <dbReference type="EMBL" id="CAG8738502.1"/>
    </source>
</evidence>